<evidence type="ECO:0000313" key="17">
    <source>
        <dbReference type="Proteomes" id="UP001044222"/>
    </source>
</evidence>
<evidence type="ECO:0000256" key="6">
    <source>
        <dbReference type="ARBA" id="ARBA00022737"/>
    </source>
</evidence>
<comment type="caution">
    <text evidence="16">The sequence shown here is derived from an EMBL/GenBank/DDBJ whole genome shotgun (WGS) entry which is preliminary data.</text>
</comment>
<feature type="compositionally biased region" description="Low complexity" evidence="12">
    <location>
        <begin position="1278"/>
        <end position="1292"/>
    </location>
</feature>
<keyword evidence="6" id="KW-0677">Repeat</keyword>
<feature type="domain" description="Fibronectin type-III" evidence="15">
    <location>
        <begin position="1471"/>
        <end position="1561"/>
    </location>
</feature>
<dbReference type="PROSITE" id="PS50853">
    <property type="entry name" value="FN3"/>
    <property type="match status" value="1"/>
</dbReference>
<feature type="binding site" evidence="11">
    <location>
        <position position="279"/>
    </location>
    <ligand>
        <name>ATP</name>
        <dbReference type="ChEBI" id="CHEBI:30616"/>
    </ligand>
</feature>
<feature type="region of interest" description="Disordered" evidence="12">
    <location>
        <begin position="1"/>
        <end position="61"/>
    </location>
</feature>
<keyword evidence="4" id="KW-0723">Serine/threonine-protein kinase</keyword>
<feature type="domain" description="Protein kinase" evidence="13">
    <location>
        <begin position="1595"/>
        <end position="1847"/>
    </location>
</feature>
<evidence type="ECO:0008006" key="18">
    <source>
        <dbReference type="Google" id="ProtNLM"/>
    </source>
</evidence>
<feature type="compositionally biased region" description="Low complexity" evidence="12">
    <location>
        <begin position="556"/>
        <end position="572"/>
    </location>
</feature>
<dbReference type="GO" id="GO:0005634">
    <property type="term" value="C:nucleus"/>
    <property type="evidence" value="ECO:0007669"/>
    <property type="project" value="TreeGrafter"/>
</dbReference>
<evidence type="ECO:0000256" key="10">
    <source>
        <dbReference type="ARBA" id="ARBA00023319"/>
    </source>
</evidence>
<dbReference type="InterPro" id="IPR013098">
    <property type="entry name" value="Ig_I-set"/>
</dbReference>
<dbReference type="Gene3D" id="1.10.510.10">
    <property type="entry name" value="Transferase(Phosphotransferase) domain 1"/>
    <property type="match status" value="2"/>
</dbReference>
<dbReference type="PROSITE" id="PS50835">
    <property type="entry name" value="IG_LIKE"/>
    <property type="match status" value="2"/>
</dbReference>
<feature type="region of interest" description="Disordered" evidence="12">
    <location>
        <begin position="547"/>
        <end position="576"/>
    </location>
</feature>
<keyword evidence="17" id="KW-1185">Reference proteome</keyword>
<feature type="domain" description="Protein kinase" evidence="13">
    <location>
        <begin position="245"/>
        <end position="497"/>
    </location>
</feature>
<evidence type="ECO:0000256" key="1">
    <source>
        <dbReference type="ARBA" id="ARBA00004496"/>
    </source>
</evidence>
<dbReference type="Pfam" id="PF00041">
    <property type="entry name" value="fn3"/>
    <property type="match status" value="1"/>
</dbReference>
<dbReference type="InterPro" id="IPR007110">
    <property type="entry name" value="Ig-like_dom"/>
</dbReference>
<evidence type="ECO:0000256" key="9">
    <source>
        <dbReference type="ARBA" id="ARBA00022840"/>
    </source>
</evidence>
<evidence type="ECO:0000256" key="12">
    <source>
        <dbReference type="SAM" id="MobiDB-lite"/>
    </source>
</evidence>
<evidence type="ECO:0000259" key="14">
    <source>
        <dbReference type="PROSITE" id="PS50835"/>
    </source>
</evidence>
<evidence type="ECO:0000256" key="2">
    <source>
        <dbReference type="ARBA" id="ARBA00006692"/>
    </source>
</evidence>
<dbReference type="EMBL" id="JAFIRN010000009">
    <property type="protein sequence ID" value="KAG5842160.1"/>
    <property type="molecule type" value="Genomic_DNA"/>
</dbReference>
<dbReference type="SMART" id="SM00408">
    <property type="entry name" value="IGc2"/>
    <property type="match status" value="2"/>
</dbReference>
<feature type="compositionally biased region" description="Basic and acidic residues" evidence="12">
    <location>
        <begin position="1319"/>
        <end position="1328"/>
    </location>
</feature>
<evidence type="ECO:0000256" key="3">
    <source>
        <dbReference type="ARBA" id="ARBA00022490"/>
    </source>
</evidence>
<dbReference type="SUPFAM" id="SSF48726">
    <property type="entry name" value="Immunoglobulin"/>
    <property type="match status" value="2"/>
</dbReference>
<feature type="region of interest" description="Disordered" evidence="12">
    <location>
        <begin position="1317"/>
        <end position="1354"/>
    </location>
</feature>
<dbReference type="Proteomes" id="UP001044222">
    <property type="component" value="Chromosome 9"/>
</dbReference>
<dbReference type="Pfam" id="PF07679">
    <property type="entry name" value="I-set"/>
    <property type="match status" value="2"/>
</dbReference>
<evidence type="ECO:0000256" key="7">
    <source>
        <dbReference type="ARBA" id="ARBA00022741"/>
    </source>
</evidence>
<feature type="domain" description="Ig-like" evidence="14">
    <location>
        <begin position="1375"/>
        <end position="1466"/>
    </location>
</feature>
<dbReference type="InterPro" id="IPR003961">
    <property type="entry name" value="FN3_dom"/>
</dbReference>
<feature type="domain" description="Ig-like" evidence="14">
    <location>
        <begin position="131"/>
        <end position="219"/>
    </location>
</feature>
<accession>A0A9D3RTB7</accession>
<feature type="compositionally biased region" description="Basic and acidic residues" evidence="12">
    <location>
        <begin position="1"/>
        <end position="20"/>
    </location>
</feature>
<dbReference type="InterPro" id="IPR011009">
    <property type="entry name" value="Kinase-like_dom_sf"/>
</dbReference>
<dbReference type="SUPFAM" id="SSF49265">
    <property type="entry name" value="Fibronectin type III"/>
    <property type="match status" value="1"/>
</dbReference>
<dbReference type="GO" id="GO:0005524">
    <property type="term" value="F:ATP binding"/>
    <property type="evidence" value="ECO:0007669"/>
    <property type="project" value="UniProtKB-UniRule"/>
</dbReference>
<comment type="similarity">
    <text evidence="2">Belongs to the protein kinase superfamily. CAMK Ser/Thr protein kinase family.</text>
</comment>
<protein>
    <recommendedName>
        <fullName evidence="18">Obscurin</fullName>
    </recommendedName>
</protein>
<dbReference type="InterPro" id="IPR013783">
    <property type="entry name" value="Ig-like_fold"/>
</dbReference>
<feature type="region of interest" description="Disordered" evidence="12">
    <location>
        <begin position="1888"/>
        <end position="1909"/>
    </location>
</feature>
<feature type="compositionally biased region" description="Basic residues" evidence="12">
    <location>
        <begin position="1899"/>
        <end position="1909"/>
    </location>
</feature>
<dbReference type="CDD" id="cd00063">
    <property type="entry name" value="FN3"/>
    <property type="match status" value="1"/>
</dbReference>
<evidence type="ECO:0000256" key="8">
    <source>
        <dbReference type="ARBA" id="ARBA00022777"/>
    </source>
</evidence>
<dbReference type="PROSITE" id="PS00108">
    <property type="entry name" value="PROTEIN_KINASE_ST"/>
    <property type="match status" value="1"/>
</dbReference>
<dbReference type="SMART" id="SM00220">
    <property type="entry name" value="S_TKc"/>
    <property type="match status" value="2"/>
</dbReference>
<dbReference type="InterPro" id="IPR008271">
    <property type="entry name" value="Ser/Thr_kinase_AS"/>
</dbReference>
<keyword evidence="10" id="KW-0393">Immunoglobulin domain</keyword>
<dbReference type="InterPro" id="IPR036179">
    <property type="entry name" value="Ig-like_dom_sf"/>
</dbReference>
<dbReference type="FunFam" id="2.60.40.10:FF:000425">
    <property type="entry name" value="Myosin light chain kinase"/>
    <property type="match status" value="2"/>
</dbReference>
<reference evidence="16" key="1">
    <citation type="submission" date="2021-01" db="EMBL/GenBank/DDBJ databases">
        <title>A chromosome-scale assembly of European eel, Anguilla anguilla.</title>
        <authorList>
            <person name="Henkel C."/>
            <person name="Jong-Raadsen S.A."/>
            <person name="Dufour S."/>
            <person name="Weltzien F.-A."/>
            <person name="Palstra A.P."/>
            <person name="Pelster B."/>
            <person name="Spaink H.P."/>
            <person name="Van Den Thillart G.E."/>
            <person name="Jansen H."/>
            <person name="Zahm M."/>
            <person name="Klopp C."/>
            <person name="Cedric C."/>
            <person name="Louis A."/>
            <person name="Berthelot C."/>
            <person name="Parey E."/>
            <person name="Roest Crollius H."/>
            <person name="Montfort J."/>
            <person name="Robinson-Rechavi M."/>
            <person name="Bucao C."/>
            <person name="Bouchez O."/>
            <person name="Gislard M."/>
            <person name="Lluch J."/>
            <person name="Milhes M."/>
            <person name="Lampietro C."/>
            <person name="Lopez Roques C."/>
            <person name="Donnadieu C."/>
            <person name="Braasch I."/>
            <person name="Desvignes T."/>
            <person name="Postlethwait J."/>
            <person name="Bobe J."/>
            <person name="Guiguen Y."/>
            <person name="Dirks R."/>
        </authorList>
    </citation>
    <scope>NUCLEOTIDE SEQUENCE</scope>
    <source>
        <strain evidence="16">Tag_6206</strain>
        <tissue evidence="16">Liver</tissue>
    </source>
</reference>
<dbReference type="PANTHER" id="PTHR24342:SF20">
    <property type="entry name" value="MYOSIN LIGHT CHAIN KINASE, SMOOTH MUSCLE"/>
    <property type="match status" value="1"/>
</dbReference>
<dbReference type="InterPro" id="IPR000719">
    <property type="entry name" value="Prot_kinase_dom"/>
</dbReference>
<organism evidence="16 17">
    <name type="scientific">Anguilla anguilla</name>
    <name type="common">European freshwater eel</name>
    <name type="synonym">Muraena anguilla</name>
    <dbReference type="NCBI Taxonomy" id="7936"/>
    <lineage>
        <taxon>Eukaryota</taxon>
        <taxon>Metazoa</taxon>
        <taxon>Chordata</taxon>
        <taxon>Craniata</taxon>
        <taxon>Vertebrata</taxon>
        <taxon>Euteleostomi</taxon>
        <taxon>Actinopterygii</taxon>
        <taxon>Neopterygii</taxon>
        <taxon>Teleostei</taxon>
        <taxon>Anguilliformes</taxon>
        <taxon>Anguillidae</taxon>
        <taxon>Anguilla</taxon>
    </lineage>
</organism>
<dbReference type="Pfam" id="PF00069">
    <property type="entry name" value="Pkinase"/>
    <property type="match status" value="2"/>
</dbReference>
<evidence type="ECO:0000256" key="4">
    <source>
        <dbReference type="ARBA" id="ARBA00022527"/>
    </source>
</evidence>
<dbReference type="SUPFAM" id="SSF56112">
    <property type="entry name" value="Protein kinase-like (PK-like)"/>
    <property type="match status" value="2"/>
</dbReference>
<evidence type="ECO:0000259" key="15">
    <source>
        <dbReference type="PROSITE" id="PS50853"/>
    </source>
</evidence>
<proteinExistence type="inferred from homology"/>
<feature type="region of interest" description="Disordered" evidence="12">
    <location>
        <begin position="595"/>
        <end position="675"/>
    </location>
</feature>
<dbReference type="GO" id="GO:0035556">
    <property type="term" value="P:intracellular signal transduction"/>
    <property type="evidence" value="ECO:0007669"/>
    <property type="project" value="TreeGrafter"/>
</dbReference>
<dbReference type="GO" id="GO:0005737">
    <property type="term" value="C:cytoplasm"/>
    <property type="evidence" value="ECO:0007669"/>
    <property type="project" value="UniProtKB-SubCell"/>
</dbReference>
<evidence type="ECO:0000256" key="5">
    <source>
        <dbReference type="ARBA" id="ARBA00022679"/>
    </source>
</evidence>
<dbReference type="Gene3D" id="3.30.200.20">
    <property type="entry name" value="Phosphorylase Kinase, domain 1"/>
    <property type="match status" value="1"/>
</dbReference>
<dbReference type="Gene3D" id="2.60.40.10">
    <property type="entry name" value="Immunoglobulins"/>
    <property type="match status" value="3"/>
</dbReference>
<feature type="region of interest" description="Disordered" evidence="12">
    <location>
        <begin position="89"/>
        <end position="111"/>
    </location>
</feature>
<dbReference type="GO" id="GO:0004674">
    <property type="term" value="F:protein serine/threonine kinase activity"/>
    <property type="evidence" value="ECO:0007669"/>
    <property type="project" value="UniProtKB-KW"/>
</dbReference>
<keyword evidence="8" id="KW-0418">Kinase</keyword>
<feature type="compositionally biased region" description="Basic and acidic residues" evidence="12">
    <location>
        <begin position="102"/>
        <end position="111"/>
    </location>
</feature>
<feature type="compositionally biased region" description="Polar residues" evidence="12">
    <location>
        <begin position="39"/>
        <end position="50"/>
    </location>
</feature>
<gene>
    <name evidence="16" type="ORF">ANANG_G00174700</name>
</gene>
<feature type="compositionally biased region" description="Polar residues" evidence="12">
    <location>
        <begin position="1258"/>
        <end position="1267"/>
    </location>
</feature>
<dbReference type="InterPro" id="IPR036116">
    <property type="entry name" value="FN3_sf"/>
</dbReference>
<dbReference type="InterPro" id="IPR003599">
    <property type="entry name" value="Ig_sub"/>
</dbReference>
<dbReference type="SMART" id="SM00060">
    <property type="entry name" value="FN3"/>
    <property type="match status" value="1"/>
</dbReference>
<comment type="subcellular location">
    <subcellularLocation>
        <location evidence="1">Cytoplasm</location>
    </subcellularLocation>
</comment>
<dbReference type="GO" id="GO:0043065">
    <property type="term" value="P:positive regulation of apoptotic process"/>
    <property type="evidence" value="ECO:0007669"/>
    <property type="project" value="TreeGrafter"/>
</dbReference>
<feature type="compositionally biased region" description="Polar residues" evidence="12">
    <location>
        <begin position="89"/>
        <end position="101"/>
    </location>
</feature>
<dbReference type="PROSITE" id="PS50011">
    <property type="entry name" value="PROTEIN_KINASE_DOM"/>
    <property type="match status" value="2"/>
</dbReference>
<feature type="region of interest" description="Disordered" evidence="12">
    <location>
        <begin position="730"/>
        <end position="820"/>
    </location>
</feature>
<dbReference type="InterPro" id="IPR003598">
    <property type="entry name" value="Ig_sub2"/>
</dbReference>
<evidence type="ECO:0000256" key="11">
    <source>
        <dbReference type="PROSITE-ProRule" id="PRU10141"/>
    </source>
</evidence>
<name>A0A9D3RTB7_ANGAN</name>
<evidence type="ECO:0000313" key="16">
    <source>
        <dbReference type="EMBL" id="KAG5842160.1"/>
    </source>
</evidence>
<keyword evidence="3" id="KW-0963">Cytoplasm</keyword>
<dbReference type="PANTHER" id="PTHR24342">
    <property type="entry name" value="SERINE/THREONINE-PROTEIN KINASE 17"/>
    <property type="match status" value="1"/>
</dbReference>
<dbReference type="SMART" id="SM00409">
    <property type="entry name" value="IG"/>
    <property type="match status" value="2"/>
</dbReference>
<keyword evidence="9 11" id="KW-0067">ATP-binding</keyword>
<evidence type="ECO:0000259" key="13">
    <source>
        <dbReference type="PROSITE" id="PS50011"/>
    </source>
</evidence>
<keyword evidence="7 11" id="KW-0547">Nucleotide-binding</keyword>
<sequence length="1909" mass="213012">MNDAEDRGAGPRKEPTREEVLTSGSPEVIPTEEVASHTPRPTQDIGVSSTPEHDLSPGSMSSVPVRKWYQIDFNPAAFCKRVFQSVYSDPATRSDSSAQETNRSDRRDEIPEIKSEVFSNTMEESVITGPPSIHKPIEDQRVERGDAAAFVAHITGFPAPKVSWCKDGKPLSASKRVKLTENSPHFSLTLVNTGSADSGMYTCTARNADGEASCSAVLTVERGFGEWAVYSTVMKRQRRSLQSLYEIHEEIGRGSFGIVKCVTSRESGESHAAKFLPLKKGSRRRAFEERDLLARITHPRVAGLLDSFRSQQTLVLLTELCSSHGLLDHLLSKVTVKEREMGMYIQQVSEGIEYIHRLHILHLDINPTNILMTLEKEEVKICDFGFSQKIDPSRYQYSKFGTPEFVAPEIVCQAPVTKATDIWSLGVLSYLCLTCHCPFSGESDRATLLSVRDGNVSWDSPDVTSRSRPAQDFLHRLLQPEPNLRPTAAECLRHEWLRGTQADQESADISTKNLTFFISRSKQQRSQICYGSAMKLQTIADLLAAPPQDTSLAGPSTKQSQESSSISSGSSSEYDEVDEWATPLFILNEGRENRHLEAEDQDPEPPDGIIALEIPSKERQTKVEATWREDTSEQDSQRGALTAEWPIGQLTRGDSTSSQGTEDEGSTGGRVPRESLIKSTFYSSSEELSPLSARRILLRQKKRTKRMERSRVCLRSGFSSRLGEPLLEHMEDSAEEDEGGSQRRGSSQSSVPLTKSCSFDSGPIACSNAQRQRRSRSLDEYSRRAASTSELRELGEDEDENDAFSSQEVLGQDKKDKVPDAFSESMAQSADTVMETQEVLKDPYFEKAKDYSSEFTTDEVAEVPQPTSDDSIEAAVSECIASDSLCLSEDIKEITSSACPAERVDGSVNTELWKDTKDHSVLRPIFVDSTMPVSVVQDVSESLASNYTISLLERPRSMDLSFEAIVTLDLENRAHFPKIHRVRSDEVISKPSDLALLVPELVERAHSAVCGMSALEDACGFKSPSSKKRDTVEIPAEISIKRADSFQELFLCAPQDEELCDSVAKVQCFVPEPEGKPSCSEDDYEMVDPAEEVYPGLLEDKESYGYVFSSATNLHDRDIKEVCGGAEAHPGIMTFSDETFEVLEGTMLESSSGKASPYMHPESCEDNESDLELKNLLEEIHTYDDHGQMTTTENSGWSDSRIPVEEGEFLARSGSLKVLHRGSIDIEAELQRYPSTPSLETKTLPGKSGRIMGFFRQHSWTSQSSSPVERVAKRQASEGDSSDSLQQQQEQLKNPDLSITKRVRASVSCFSKSLLGRQTSKEDKKDSEPVQAMGVGMKSSPPFPCKSPEAPAVSPKRSPGLFSFKFPGFKRSKGPVFLEELADQAVSLGQEVTLWCRLSGHPSPDVRWYKEARRLKTSDQIRLAVTHKEFLSLTIYSAKEEDLGSYRCVASNAMGQASTSCTLIVSELPTCPTGLQVYQLQGDEVLLVWRPVESITELSYCIEYSRDGREWRLLAEGMADSYYTASNLSKVAQYQFRVACLNRAGKGSFSEPSVPITIRAEQQDLLAPLIYTESTGSLGLTGQIQFSLSTLHKTYSFLSEINRGRFSVVKQCREDQSGQLLAGKITPFKPKWRQWALREYQLLRRLNHAHLVQLQVAFITPRYLVLILELCQGQDLFHHLAERDLYGEMHVQAFLQQILSVANYMHRRRVAHLDLKSDNILVTEQSVLKVVDLGSAHVFTPGQPVFTERLLEISESKAPEVLEGQGVGPETDIWAIGVLAFIMLSADEPFHTESHCEREHSMKKGKLQFGRCYSGLSEGALNFMKRALNTKPQSRPSAAECLQMPWIQGARQPSKYRDAVVCFTTDKLRAYLQERELRRWHAHAELEARHTQPQARFPSSHRRHSDCTF</sequence>
<keyword evidence="5" id="KW-0808">Transferase</keyword>
<dbReference type="InterPro" id="IPR017441">
    <property type="entry name" value="Protein_kinase_ATP_BS"/>
</dbReference>
<feature type="compositionally biased region" description="Basic and acidic residues" evidence="12">
    <location>
        <begin position="615"/>
        <end position="631"/>
    </location>
</feature>
<dbReference type="PROSITE" id="PS00107">
    <property type="entry name" value="PROTEIN_KINASE_ATP"/>
    <property type="match status" value="1"/>
</dbReference>
<feature type="region of interest" description="Disordered" evidence="12">
    <location>
        <begin position="1257"/>
        <end position="1298"/>
    </location>
</feature>